<evidence type="ECO:0000256" key="1">
    <source>
        <dbReference type="SAM" id="Phobius"/>
    </source>
</evidence>
<keyword evidence="1" id="KW-1133">Transmembrane helix</keyword>
<gene>
    <name evidence="2" type="ORF">A2806_00710</name>
</gene>
<accession>A0A1G2PII8</accession>
<protein>
    <submittedName>
        <fullName evidence="2">Uncharacterized protein</fullName>
    </submittedName>
</protein>
<evidence type="ECO:0000313" key="3">
    <source>
        <dbReference type="Proteomes" id="UP000177629"/>
    </source>
</evidence>
<feature type="transmembrane region" description="Helical" evidence="1">
    <location>
        <begin position="276"/>
        <end position="297"/>
    </location>
</feature>
<comment type="caution">
    <text evidence="2">The sequence shown here is derived from an EMBL/GenBank/DDBJ whole genome shotgun (WGS) entry which is preliminary data.</text>
</comment>
<keyword evidence="1" id="KW-0812">Transmembrane</keyword>
<feature type="transmembrane region" description="Helical" evidence="1">
    <location>
        <begin position="111"/>
        <end position="131"/>
    </location>
</feature>
<feature type="transmembrane region" description="Helical" evidence="1">
    <location>
        <begin position="56"/>
        <end position="79"/>
    </location>
</feature>
<name>A0A1G2PII8_9BACT</name>
<dbReference type="STRING" id="1802362.A2806_00710"/>
<dbReference type="AlphaFoldDB" id="A0A1G2PII8"/>
<feature type="transmembrane region" description="Helical" evidence="1">
    <location>
        <begin position="247"/>
        <end position="270"/>
    </location>
</feature>
<sequence length="317" mass="34865">MFSRSVSSCLQGFRAFLGIHPRAQANDVGSVAFLGMIVLSVLVAYFITVASTGNAFVAVFVLPTCAAAYVLSDIVYSTWQSVFHRHRVRIEAESKTNDGYQKAGIWRLGEYVGAAVATLTLLIPALVAYRITAPLPFGWDDITFKLNPKEMFVVLDVTVGILAASSIAKLVSVPYRPRVAHNNVLLFLCVVSTITIMAVLVQDARGRAVFPEDLSWSYLIILASYASHNVMLSILCPNVRQKRPGHIVAFGVYLFFAALLVVFAGTNMLVRIPSALFAFYAITLLVMLISGVFRYLLEEPLVKVVFKRNEEDKNSAC</sequence>
<keyword evidence="1" id="KW-0472">Membrane</keyword>
<feature type="transmembrane region" description="Helical" evidence="1">
    <location>
        <begin position="151"/>
        <end position="172"/>
    </location>
</feature>
<feature type="transmembrane region" description="Helical" evidence="1">
    <location>
        <begin position="184"/>
        <end position="202"/>
    </location>
</feature>
<feature type="transmembrane region" description="Helical" evidence="1">
    <location>
        <begin position="214"/>
        <end position="235"/>
    </location>
</feature>
<proteinExistence type="predicted"/>
<feature type="transmembrane region" description="Helical" evidence="1">
    <location>
        <begin position="31"/>
        <end position="50"/>
    </location>
</feature>
<evidence type="ECO:0000313" key="2">
    <source>
        <dbReference type="EMBL" id="OHA48145.1"/>
    </source>
</evidence>
<reference evidence="2 3" key="1">
    <citation type="journal article" date="2016" name="Nat. Commun.">
        <title>Thousands of microbial genomes shed light on interconnected biogeochemical processes in an aquifer system.</title>
        <authorList>
            <person name="Anantharaman K."/>
            <person name="Brown C.T."/>
            <person name="Hug L.A."/>
            <person name="Sharon I."/>
            <person name="Castelle C.J."/>
            <person name="Probst A.J."/>
            <person name="Thomas B.C."/>
            <person name="Singh A."/>
            <person name="Wilkins M.J."/>
            <person name="Karaoz U."/>
            <person name="Brodie E.L."/>
            <person name="Williams K.H."/>
            <person name="Hubbard S.S."/>
            <person name="Banfield J.F."/>
        </authorList>
    </citation>
    <scope>NUCLEOTIDE SEQUENCE [LARGE SCALE GENOMIC DNA]</scope>
</reference>
<dbReference type="Proteomes" id="UP000177629">
    <property type="component" value="Unassembled WGS sequence"/>
</dbReference>
<dbReference type="EMBL" id="MHSS01000008">
    <property type="protein sequence ID" value="OHA48145.1"/>
    <property type="molecule type" value="Genomic_DNA"/>
</dbReference>
<organism evidence="2 3">
    <name type="scientific">Candidatus Terrybacteria bacterium RIFCSPHIGHO2_01_FULL_48_17</name>
    <dbReference type="NCBI Taxonomy" id="1802362"/>
    <lineage>
        <taxon>Bacteria</taxon>
        <taxon>Candidatus Terryibacteriota</taxon>
    </lineage>
</organism>